<evidence type="ECO:0000313" key="3">
    <source>
        <dbReference type="EMBL" id="WXA96670.1"/>
    </source>
</evidence>
<evidence type="ECO:0000313" key="4">
    <source>
        <dbReference type="Proteomes" id="UP001379533"/>
    </source>
</evidence>
<keyword evidence="2" id="KW-0812">Transmembrane</keyword>
<accession>A0ABZ2KGH7</accession>
<evidence type="ECO:0000256" key="1">
    <source>
        <dbReference type="SAM" id="MobiDB-lite"/>
    </source>
</evidence>
<organism evidence="3 4">
    <name type="scientific">Pendulispora brunnea</name>
    <dbReference type="NCBI Taxonomy" id="2905690"/>
    <lineage>
        <taxon>Bacteria</taxon>
        <taxon>Pseudomonadati</taxon>
        <taxon>Myxococcota</taxon>
        <taxon>Myxococcia</taxon>
        <taxon>Myxococcales</taxon>
        <taxon>Sorangiineae</taxon>
        <taxon>Pendulisporaceae</taxon>
        <taxon>Pendulispora</taxon>
    </lineage>
</organism>
<dbReference type="RefSeq" id="WP_394847288.1">
    <property type="nucleotide sequence ID" value="NZ_CP089982.1"/>
</dbReference>
<dbReference type="EMBL" id="CP089982">
    <property type="protein sequence ID" value="WXA96670.1"/>
    <property type="molecule type" value="Genomic_DNA"/>
</dbReference>
<feature type="transmembrane region" description="Helical" evidence="2">
    <location>
        <begin position="21"/>
        <end position="45"/>
    </location>
</feature>
<sequence>MGTKQQRGRSQSARHAACSRVTLMRLVFVVLAWCTCAVGCGYARLPHPPYVRQTSAELVEVPYPPPPARVEFVPTKPRDEAVWVDGEWTWHGRRWAWKRGRWVIPASGTAFSPRALIRNDSGTLFVAEGRWRDERTGREVAEPSALAVGKASPGDVVDPEGDPTATGQDLE</sequence>
<protein>
    <submittedName>
        <fullName evidence="3">YXWGXW repeat-containing protein</fullName>
    </submittedName>
</protein>
<gene>
    <name evidence="3" type="ORF">LZC95_07455</name>
</gene>
<dbReference type="Proteomes" id="UP001379533">
    <property type="component" value="Chromosome"/>
</dbReference>
<feature type="region of interest" description="Disordered" evidence="1">
    <location>
        <begin position="135"/>
        <end position="171"/>
    </location>
</feature>
<keyword evidence="2" id="KW-1133">Transmembrane helix</keyword>
<keyword evidence="2" id="KW-0472">Membrane</keyword>
<proteinExistence type="predicted"/>
<keyword evidence="4" id="KW-1185">Reference proteome</keyword>
<evidence type="ECO:0000256" key="2">
    <source>
        <dbReference type="SAM" id="Phobius"/>
    </source>
</evidence>
<reference evidence="3 4" key="1">
    <citation type="submission" date="2021-12" db="EMBL/GenBank/DDBJ databases">
        <title>Discovery of the Pendulisporaceae a myxobacterial family with distinct sporulation behavior and unique specialized metabolism.</title>
        <authorList>
            <person name="Garcia R."/>
            <person name="Popoff A."/>
            <person name="Bader C.D."/>
            <person name="Loehr J."/>
            <person name="Walesch S."/>
            <person name="Walt C."/>
            <person name="Boldt J."/>
            <person name="Bunk B."/>
            <person name="Haeckl F.J.F.P.J."/>
            <person name="Gunesch A.P."/>
            <person name="Birkelbach J."/>
            <person name="Nuebel U."/>
            <person name="Pietschmann T."/>
            <person name="Bach T."/>
            <person name="Mueller R."/>
        </authorList>
    </citation>
    <scope>NUCLEOTIDE SEQUENCE [LARGE SCALE GENOMIC DNA]</scope>
    <source>
        <strain evidence="3 4">MSr12523</strain>
    </source>
</reference>
<name>A0ABZ2KGH7_9BACT</name>